<feature type="region of interest" description="Disordered" evidence="1">
    <location>
        <begin position="299"/>
        <end position="321"/>
    </location>
</feature>
<proteinExistence type="predicted"/>
<feature type="compositionally biased region" description="Basic and acidic residues" evidence="1">
    <location>
        <begin position="63"/>
        <end position="73"/>
    </location>
</feature>
<dbReference type="Pfam" id="PF18944">
    <property type="entry name" value="DUF5691"/>
    <property type="match status" value="1"/>
</dbReference>
<keyword evidence="3" id="KW-1185">Reference proteome</keyword>
<dbReference type="InterPro" id="IPR043746">
    <property type="entry name" value="DUF5691"/>
</dbReference>
<evidence type="ECO:0000313" key="3">
    <source>
        <dbReference type="Proteomes" id="UP000198546"/>
    </source>
</evidence>
<organism evidence="2 3">
    <name type="scientific">Auraticoccus monumenti</name>
    <dbReference type="NCBI Taxonomy" id="675864"/>
    <lineage>
        <taxon>Bacteria</taxon>
        <taxon>Bacillati</taxon>
        <taxon>Actinomycetota</taxon>
        <taxon>Actinomycetes</taxon>
        <taxon>Propionibacteriales</taxon>
        <taxon>Propionibacteriaceae</taxon>
        <taxon>Auraticoccus</taxon>
    </lineage>
</organism>
<dbReference type="STRING" id="675864.SAMN04489747_4030"/>
<gene>
    <name evidence="2" type="ORF">SAMN04489747_4030</name>
</gene>
<dbReference type="EMBL" id="LT629688">
    <property type="protein sequence ID" value="SDE66530.1"/>
    <property type="molecule type" value="Genomic_DNA"/>
</dbReference>
<protein>
    <recommendedName>
        <fullName evidence="4">HEAT repeat-containing protein</fullName>
    </recommendedName>
</protein>
<name>A0A1G7ES80_9ACTN</name>
<evidence type="ECO:0000313" key="2">
    <source>
        <dbReference type="EMBL" id="SDE66530.1"/>
    </source>
</evidence>
<dbReference type="AlphaFoldDB" id="A0A1G7ES80"/>
<dbReference type="Proteomes" id="UP000198546">
    <property type="component" value="Chromosome i"/>
</dbReference>
<reference evidence="2 3" key="1">
    <citation type="submission" date="2016-10" db="EMBL/GenBank/DDBJ databases">
        <authorList>
            <person name="de Groot N.N."/>
        </authorList>
    </citation>
    <scope>NUCLEOTIDE SEQUENCE [LARGE SCALE GENOMIC DNA]</scope>
    <source>
        <strain evidence="2 3">MON 2.2</strain>
    </source>
</reference>
<dbReference type="RefSeq" id="WP_090595957.1">
    <property type="nucleotide sequence ID" value="NZ_LT629688.1"/>
</dbReference>
<accession>A0A1G7ES80</accession>
<dbReference type="OrthoDB" id="262508at2"/>
<evidence type="ECO:0008006" key="4">
    <source>
        <dbReference type="Google" id="ProtNLM"/>
    </source>
</evidence>
<feature type="region of interest" description="Disordered" evidence="1">
    <location>
        <begin position="18"/>
        <end position="81"/>
    </location>
</feature>
<evidence type="ECO:0000256" key="1">
    <source>
        <dbReference type="SAM" id="MobiDB-lite"/>
    </source>
</evidence>
<sequence>MSADPLPGWEPALLSAALVGTSRRPPPESPAAWPSQPDVPAEQGLLDDAALWQVARRAGHRPRTQEDLREPAPAEHLPTAPPAADQLLGLLLHQPPVPPTMVRPLLRLWVTCCADADRVPEPSRLPALLDRGIRDVGLREDLARLRSARLRWLVGLREEWRLPPATDEAPVHQVPDEHEWARTPAATRERVLAEVARHDPAAAVRLVRSSWATDRARERAALLTVLGQRPHPAAIDLLEEALDDSAVGVRRAALAVLDRLPTSPRAQRMAGRLAALVTVQRRSGLGRLLGRGGVRLQVERPEAPDQAAQRDGLDEPDEGSRTDHWLTQLAAAAPLTWWTSLVGAGPAQVWQAVPDEALRRGLVTAVSQQRDPAWAGALWPELESPPVEWLDLGPAEQREAHALRQLDAPVQRTPLGRAVAAEALLPKVPGPWSAGFSRRVATLLLDEGTGLSRVPVQLLASRLHPEALDVLEDARVPEDARRAVGQIRQHLSVSQSIREAFR</sequence>